<evidence type="ECO:0000256" key="1">
    <source>
        <dbReference type="SAM" id="MobiDB-lite"/>
    </source>
</evidence>
<reference evidence="2 3" key="1">
    <citation type="journal article" date="2018" name="Nat. Ecol. Evol.">
        <title>Pezizomycetes genomes reveal the molecular basis of ectomycorrhizal truffle lifestyle.</title>
        <authorList>
            <person name="Murat C."/>
            <person name="Payen T."/>
            <person name="Noel B."/>
            <person name="Kuo A."/>
            <person name="Morin E."/>
            <person name="Chen J."/>
            <person name="Kohler A."/>
            <person name="Krizsan K."/>
            <person name="Balestrini R."/>
            <person name="Da Silva C."/>
            <person name="Montanini B."/>
            <person name="Hainaut M."/>
            <person name="Levati E."/>
            <person name="Barry K.W."/>
            <person name="Belfiori B."/>
            <person name="Cichocki N."/>
            <person name="Clum A."/>
            <person name="Dockter R.B."/>
            <person name="Fauchery L."/>
            <person name="Guy J."/>
            <person name="Iotti M."/>
            <person name="Le Tacon F."/>
            <person name="Lindquist E.A."/>
            <person name="Lipzen A."/>
            <person name="Malagnac F."/>
            <person name="Mello A."/>
            <person name="Molinier V."/>
            <person name="Miyauchi S."/>
            <person name="Poulain J."/>
            <person name="Riccioni C."/>
            <person name="Rubini A."/>
            <person name="Sitrit Y."/>
            <person name="Splivallo R."/>
            <person name="Traeger S."/>
            <person name="Wang M."/>
            <person name="Zifcakova L."/>
            <person name="Wipf D."/>
            <person name="Zambonelli A."/>
            <person name="Paolocci F."/>
            <person name="Nowrousian M."/>
            <person name="Ottonello S."/>
            <person name="Baldrian P."/>
            <person name="Spatafora J.W."/>
            <person name="Henrissat B."/>
            <person name="Nagy L.G."/>
            <person name="Aury J.M."/>
            <person name="Wincker P."/>
            <person name="Grigoriev I.V."/>
            <person name="Bonfante P."/>
            <person name="Martin F.M."/>
        </authorList>
    </citation>
    <scope>NUCLEOTIDE SEQUENCE [LARGE SCALE GENOMIC DNA]</scope>
    <source>
        <strain evidence="2 3">RN42</strain>
    </source>
</reference>
<dbReference type="Proteomes" id="UP000275078">
    <property type="component" value="Unassembled WGS sequence"/>
</dbReference>
<proteinExistence type="predicted"/>
<accession>A0A3N4HXS7</accession>
<feature type="region of interest" description="Disordered" evidence="1">
    <location>
        <begin position="73"/>
        <end position="111"/>
    </location>
</feature>
<feature type="compositionally biased region" description="Basic and acidic residues" evidence="1">
    <location>
        <begin position="50"/>
        <end position="61"/>
    </location>
</feature>
<feature type="compositionally biased region" description="Polar residues" evidence="1">
    <location>
        <begin position="75"/>
        <end position="88"/>
    </location>
</feature>
<dbReference type="AlphaFoldDB" id="A0A3N4HXS7"/>
<keyword evidence="3" id="KW-1185">Reference proteome</keyword>
<dbReference type="EMBL" id="ML119740">
    <property type="protein sequence ID" value="RPA76670.1"/>
    <property type="molecule type" value="Genomic_DNA"/>
</dbReference>
<sequence>MVTRSQRSVPAGAGLGKTNSSQQLCRRTEPPQHHRQQRDIRSKQNSQKPSTEDKPSLRLSEPARLEMFSHVVESQEISSPPVTEIQPSSHHRKSSTSQITIHDTDNGAFPSSELFQATHADATRSQTAEADHLEDKIDEGVNFFLRNMMIHFHNEPDPLNPHVSDDDIDYCLTLREIRNKLLKEDAKLATALGHKWQHKDNFAIPAPGSWRYLDTSTTIDACLAHPLEYPTHYRIITALEKENISPALWSFALLLKNGDDEIYTYEPVDVVQDCINTLPVLLRQKQMSVENEGDMAVARDFGGLSSYFEGIRAYMNDTGSESSDWEGSDG</sequence>
<name>A0A3N4HXS7_ASCIM</name>
<organism evidence="2 3">
    <name type="scientific">Ascobolus immersus RN42</name>
    <dbReference type="NCBI Taxonomy" id="1160509"/>
    <lineage>
        <taxon>Eukaryota</taxon>
        <taxon>Fungi</taxon>
        <taxon>Dikarya</taxon>
        <taxon>Ascomycota</taxon>
        <taxon>Pezizomycotina</taxon>
        <taxon>Pezizomycetes</taxon>
        <taxon>Pezizales</taxon>
        <taxon>Ascobolaceae</taxon>
        <taxon>Ascobolus</taxon>
    </lineage>
</organism>
<feature type="compositionally biased region" description="Basic and acidic residues" evidence="1">
    <location>
        <begin position="26"/>
        <end position="42"/>
    </location>
</feature>
<evidence type="ECO:0000313" key="3">
    <source>
        <dbReference type="Proteomes" id="UP000275078"/>
    </source>
</evidence>
<protein>
    <submittedName>
        <fullName evidence="2">Uncharacterized protein</fullName>
    </submittedName>
</protein>
<feature type="region of interest" description="Disordered" evidence="1">
    <location>
        <begin position="1"/>
        <end position="61"/>
    </location>
</feature>
<gene>
    <name evidence="2" type="ORF">BJ508DRAFT_330918</name>
</gene>
<evidence type="ECO:0000313" key="2">
    <source>
        <dbReference type="EMBL" id="RPA76670.1"/>
    </source>
</evidence>